<dbReference type="InterPro" id="IPR053151">
    <property type="entry name" value="RNase_H-like"/>
</dbReference>
<accession>A0A2P5AI42</accession>
<dbReference type="SUPFAM" id="SSF53098">
    <property type="entry name" value="Ribonuclease H-like"/>
    <property type="match status" value="1"/>
</dbReference>
<dbReference type="PANTHER" id="PTHR47723:SF23">
    <property type="entry name" value="REVERSE TRANSCRIPTASE-LIKE PROTEIN"/>
    <property type="match status" value="1"/>
</dbReference>
<dbReference type="GO" id="GO:0003676">
    <property type="term" value="F:nucleic acid binding"/>
    <property type="evidence" value="ECO:0007669"/>
    <property type="project" value="InterPro"/>
</dbReference>
<organism evidence="2 3">
    <name type="scientific">Parasponia andersonii</name>
    <name type="common">Sponia andersonii</name>
    <dbReference type="NCBI Taxonomy" id="3476"/>
    <lineage>
        <taxon>Eukaryota</taxon>
        <taxon>Viridiplantae</taxon>
        <taxon>Streptophyta</taxon>
        <taxon>Embryophyta</taxon>
        <taxon>Tracheophyta</taxon>
        <taxon>Spermatophyta</taxon>
        <taxon>Magnoliopsida</taxon>
        <taxon>eudicotyledons</taxon>
        <taxon>Gunneridae</taxon>
        <taxon>Pentapetalae</taxon>
        <taxon>rosids</taxon>
        <taxon>fabids</taxon>
        <taxon>Rosales</taxon>
        <taxon>Cannabaceae</taxon>
        <taxon>Parasponia</taxon>
    </lineage>
</organism>
<dbReference type="AlphaFoldDB" id="A0A2P5AI42"/>
<dbReference type="InterPro" id="IPR012337">
    <property type="entry name" value="RNaseH-like_sf"/>
</dbReference>
<reference evidence="3" key="1">
    <citation type="submission" date="2016-06" db="EMBL/GenBank/DDBJ databases">
        <title>Parallel loss of symbiosis genes in relatives of nitrogen-fixing non-legume Parasponia.</title>
        <authorList>
            <person name="Van Velzen R."/>
            <person name="Holmer R."/>
            <person name="Bu F."/>
            <person name="Rutten L."/>
            <person name="Van Zeijl A."/>
            <person name="Liu W."/>
            <person name="Santuari L."/>
            <person name="Cao Q."/>
            <person name="Sharma T."/>
            <person name="Shen D."/>
            <person name="Roswanjaya Y."/>
            <person name="Wardhani T."/>
            <person name="Kalhor M.S."/>
            <person name="Jansen J."/>
            <person name="Van den Hoogen J."/>
            <person name="Gungor B."/>
            <person name="Hartog M."/>
            <person name="Hontelez J."/>
            <person name="Verver J."/>
            <person name="Yang W.-C."/>
            <person name="Schijlen E."/>
            <person name="Repin R."/>
            <person name="Schilthuizen M."/>
            <person name="Schranz E."/>
            <person name="Heidstra R."/>
            <person name="Miyata K."/>
            <person name="Fedorova E."/>
            <person name="Kohlen W."/>
            <person name="Bisseling T."/>
            <person name="Smit S."/>
            <person name="Geurts R."/>
        </authorList>
    </citation>
    <scope>NUCLEOTIDE SEQUENCE [LARGE SCALE GENOMIC DNA]</scope>
    <source>
        <strain evidence="3">cv. WU1-14</strain>
    </source>
</reference>
<feature type="domain" description="RNase H type-1" evidence="1">
    <location>
        <begin position="38"/>
        <end position="110"/>
    </location>
</feature>
<evidence type="ECO:0000313" key="3">
    <source>
        <dbReference type="Proteomes" id="UP000237105"/>
    </source>
</evidence>
<dbReference type="PANTHER" id="PTHR47723">
    <property type="entry name" value="OS05G0353850 PROTEIN"/>
    <property type="match status" value="1"/>
</dbReference>
<gene>
    <name evidence="2" type="ORF">PanWU01x14_330200</name>
</gene>
<keyword evidence="3" id="KW-1185">Reference proteome</keyword>
<evidence type="ECO:0000259" key="1">
    <source>
        <dbReference type="Pfam" id="PF13456"/>
    </source>
</evidence>
<name>A0A2P5AI42_PARAD</name>
<sequence>MTDLLILQELWVKSKSRKASIIVEVIWRPPPLPWVKINTDGSTNSSPGFSECSEVFQTHKGFIQESFFISLGICYAFEAELAAAIRTIDFVWKYGWKLLWLESDLVYIVSSFLARSLKVPFHWRSA</sequence>
<evidence type="ECO:0000313" key="2">
    <source>
        <dbReference type="EMBL" id="PON36219.1"/>
    </source>
</evidence>
<dbReference type="InterPro" id="IPR002156">
    <property type="entry name" value="RNaseH_domain"/>
</dbReference>
<dbReference type="Proteomes" id="UP000237105">
    <property type="component" value="Unassembled WGS sequence"/>
</dbReference>
<dbReference type="CDD" id="cd06222">
    <property type="entry name" value="RNase_H_like"/>
    <property type="match status" value="1"/>
</dbReference>
<dbReference type="InterPro" id="IPR036397">
    <property type="entry name" value="RNaseH_sf"/>
</dbReference>
<proteinExistence type="predicted"/>
<protein>
    <submittedName>
        <fullName evidence="2">Ribonuclease H-like domain containing protein</fullName>
    </submittedName>
</protein>
<dbReference type="Pfam" id="PF13456">
    <property type="entry name" value="RVT_3"/>
    <property type="match status" value="1"/>
</dbReference>
<dbReference type="OrthoDB" id="1938131at2759"/>
<dbReference type="Gene3D" id="3.30.420.10">
    <property type="entry name" value="Ribonuclease H-like superfamily/Ribonuclease H"/>
    <property type="match status" value="1"/>
</dbReference>
<comment type="caution">
    <text evidence="2">The sequence shown here is derived from an EMBL/GenBank/DDBJ whole genome shotgun (WGS) entry which is preliminary data.</text>
</comment>
<dbReference type="EMBL" id="JXTB01000578">
    <property type="protein sequence ID" value="PON36219.1"/>
    <property type="molecule type" value="Genomic_DNA"/>
</dbReference>
<dbReference type="GO" id="GO:0004523">
    <property type="term" value="F:RNA-DNA hybrid ribonuclease activity"/>
    <property type="evidence" value="ECO:0007669"/>
    <property type="project" value="InterPro"/>
</dbReference>
<dbReference type="InterPro" id="IPR044730">
    <property type="entry name" value="RNase_H-like_dom_plant"/>
</dbReference>